<accession>A0A0L9U8N8</accession>
<proteinExistence type="predicted"/>
<reference evidence="3" key="1">
    <citation type="journal article" date="2015" name="Proc. Natl. Acad. Sci. U.S.A.">
        <title>Genome sequencing of adzuki bean (Vigna angularis) provides insight into high starch and low fat accumulation and domestication.</title>
        <authorList>
            <person name="Yang K."/>
            <person name="Tian Z."/>
            <person name="Chen C."/>
            <person name="Luo L."/>
            <person name="Zhao B."/>
            <person name="Wang Z."/>
            <person name="Yu L."/>
            <person name="Li Y."/>
            <person name="Sun Y."/>
            <person name="Li W."/>
            <person name="Chen Y."/>
            <person name="Li Y."/>
            <person name="Zhang Y."/>
            <person name="Ai D."/>
            <person name="Zhao J."/>
            <person name="Shang C."/>
            <person name="Ma Y."/>
            <person name="Wu B."/>
            <person name="Wang M."/>
            <person name="Gao L."/>
            <person name="Sun D."/>
            <person name="Zhang P."/>
            <person name="Guo F."/>
            <person name="Wang W."/>
            <person name="Li Y."/>
            <person name="Wang J."/>
            <person name="Varshney R.K."/>
            <person name="Wang J."/>
            <person name="Ling H.Q."/>
            <person name="Wan P."/>
        </authorList>
    </citation>
    <scope>NUCLEOTIDE SEQUENCE</scope>
    <source>
        <strain evidence="3">cv. Jingnong 6</strain>
    </source>
</reference>
<dbReference type="Proteomes" id="UP000053144">
    <property type="component" value="Chromosome 3"/>
</dbReference>
<evidence type="ECO:0000313" key="2">
    <source>
        <dbReference type="EMBL" id="KOM39190.1"/>
    </source>
</evidence>
<sequence>MPSTAVTRGSSAATPSPPPSWSSSLLNIPTGVVVGFTMGLPRFCCVKHSLHMLSEKEEKTQGGVL</sequence>
<feature type="region of interest" description="Disordered" evidence="1">
    <location>
        <begin position="1"/>
        <end position="23"/>
    </location>
</feature>
<name>A0A0L9U8N8_PHAAN</name>
<evidence type="ECO:0000256" key="1">
    <source>
        <dbReference type="SAM" id="MobiDB-lite"/>
    </source>
</evidence>
<dbReference type="Gramene" id="KOM39190">
    <property type="protein sequence ID" value="KOM39190"/>
    <property type="gene ID" value="LR48_Vigan03g257200"/>
</dbReference>
<protein>
    <submittedName>
        <fullName evidence="2">Uncharacterized protein</fullName>
    </submittedName>
</protein>
<evidence type="ECO:0000313" key="3">
    <source>
        <dbReference type="Proteomes" id="UP000053144"/>
    </source>
</evidence>
<dbReference type="AlphaFoldDB" id="A0A0L9U8N8"/>
<organism evidence="2 3">
    <name type="scientific">Phaseolus angularis</name>
    <name type="common">Azuki bean</name>
    <name type="synonym">Vigna angularis</name>
    <dbReference type="NCBI Taxonomy" id="3914"/>
    <lineage>
        <taxon>Eukaryota</taxon>
        <taxon>Viridiplantae</taxon>
        <taxon>Streptophyta</taxon>
        <taxon>Embryophyta</taxon>
        <taxon>Tracheophyta</taxon>
        <taxon>Spermatophyta</taxon>
        <taxon>Magnoliopsida</taxon>
        <taxon>eudicotyledons</taxon>
        <taxon>Gunneridae</taxon>
        <taxon>Pentapetalae</taxon>
        <taxon>rosids</taxon>
        <taxon>fabids</taxon>
        <taxon>Fabales</taxon>
        <taxon>Fabaceae</taxon>
        <taxon>Papilionoideae</taxon>
        <taxon>50 kb inversion clade</taxon>
        <taxon>NPAAA clade</taxon>
        <taxon>indigoferoid/millettioid clade</taxon>
        <taxon>Phaseoleae</taxon>
        <taxon>Vigna</taxon>
    </lineage>
</organism>
<gene>
    <name evidence="2" type="ORF">LR48_Vigan03g257200</name>
</gene>
<dbReference type="EMBL" id="CM003373">
    <property type="protein sequence ID" value="KOM39190.1"/>
    <property type="molecule type" value="Genomic_DNA"/>
</dbReference>